<evidence type="ECO:0000256" key="3">
    <source>
        <dbReference type="ARBA" id="ARBA00022448"/>
    </source>
</evidence>
<dbReference type="GO" id="GO:0022857">
    <property type="term" value="F:transmembrane transporter activity"/>
    <property type="evidence" value="ECO:0007669"/>
    <property type="project" value="InterPro"/>
</dbReference>
<dbReference type="Pfam" id="PF00083">
    <property type="entry name" value="Sugar_tr"/>
    <property type="match status" value="2"/>
</dbReference>
<dbReference type="InterPro" id="IPR020846">
    <property type="entry name" value="MFS_dom"/>
</dbReference>
<feature type="transmembrane region" description="Helical" evidence="8">
    <location>
        <begin position="425"/>
        <end position="443"/>
    </location>
</feature>
<dbReference type="GO" id="GO:0016020">
    <property type="term" value="C:membrane"/>
    <property type="evidence" value="ECO:0007669"/>
    <property type="project" value="UniProtKB-SubCell"/>
</dbReference>
<dbReference type="InterPro" id="IPR005829">
    <property type="entry name" value="Sugar_transporter_CS"/>
</dbReference>
<dbReference type="Proteomes" id="UP000708148">
    <property type="component" value="Unassembled WGS sequence"/>
</dbReference>
<dbReference type="AlphaFoldDB" id="A0A8S1J791"/>
<feature type="transmembrane region" description="Helical" evidence="8">
    <location>
        <begin position="162"/>
        <end position="186"/>
    </location>
</feature>
<feature type="transmembrane region" description="Helical" evidence="8">
    <location>
        <begin position="455"/>
        <end position="475"/>
    </location>
</feature>
<keyword evidence="11" id="KW-1185">Reference proteome</keyword>
<evidence type="ECO:0000256" key="8">
    <source>
        <dbReference type="SAM" id="Phobius"/>
    </source>
</evidence>
<feature type="transmembrane region" description="Helical" evidence="8">
    <location>
        <begin position="21"/>
        <end position="43"/>
    </location>
</feature>
<gene>
    <name evidence="10" type="ORF">OSTQU699_LOCUS8525</name>
</gene>
<organism evidence="10 11">
    <name type="scientific">Ostreobium quekettii</name>
    <dbReference type="NCBI Taxonomy" id="121088"/>
    <lineage>
        <taxon>Eukaryota</taxon>
        <taxon>Viridiplantae</taxon>
        <taxon>Chlorophyta</taxon>
        <taxon>core chlorophytes</taxon>
        <taxon>Ulvophyceae</taxon>
        <taxon>TCBD clade</taxon>
        <taxon>Bryopsidales</taxon>
        <taxon>Ostreobineae</taxon>
        <taxon>Ostreobiaceae</taxon>
        <taxon>Ostreobium</taxon>
    </lineage>
</organism>
<evidence type="ECO:0000256" key="1">
    <source>
        <dbReference type="ARBA" id="ARBA00004141"/>
    </source>
</evidence>
<evidence type="ECO:0000256" key="7">
    <source>
        <dbReference type="SAM" id="MobiDB-lite"/>
    </source>
</evidence>
<dbReference type="PANTHER" id="PTHR48020:SF12">
    <property type="entry name" value="PROTON MYO-INOSITOL COTRANSPORTER"/>
    <property type="match status" value="1"/>
</dbReference>
<dbReference type="EMBL" id="CAJHUC010002090">
    <property type="protein sequence ID" value="CAD7703168.1"/>
    <property type="molecule type" value="Genomic_DNA"/>
</dbReference>
<sequence length="590" mass="63827">MGVLNEVLDTMANELSFDKEVGGAVVVSIMLFGAAAGALGAGVFADRVGPKKAQVVNVVFFVVGGALSAVSTKRQFCWTGLGHLNGCVPKLLLLGRIITGFGAGCASLYTPRYLAEIAPKNLRGSMGGWYQVLVNVGILGGYLVALPYGFNFEDFRINGVTIAWWRVMLALSIVPAILQLGMFTFCPESPVWLEWKGMKTLAAAARKALWGDQDGCQALSEHLLPSPATPTQANHNHYHHHRRHSGMSPHNHHHHHHHHHNHHHHHPRRHSFGNQPSGMRLSSMSRSGSSGSLTDSYSSAGGSSTFAAWYDNVHTPYGGYVGIPAGPSHGIVSGNPVNNALTLDMTPYRLNADYRSDPVLESLIAREREEGKEGTVEGWSALVMRKYRWMVTLAIGIPILQQLSGVNTVVMYSKQMFTKAGVSNPLAGTIYTGIVNLVITILSTPFVDHLGRRPLLLMSHAGMGLCLVGLATSTLGSGPAWLGTVSLFCILAYMMFFAGGAGPVPWIYLSEILPESIKGRLAALATALTWVVNLVVVFTFPLMMNTIGVSASYMVYAALNVGGVAFIYFLLIETKCQSMDEIVRRLILPD</sequence>
<feature type="region of interest" description="Disordered" evidence="7">
    <location>
        <begin position="222"/>
        <end position="297"/>
    </location>
</feature>
<dbReference type="OrthoDB" id="6612291at2759"/>
<evidence type="ECO:0000256" key="4">
    <source>
        <dbReference type="ARBA" id="ARBA00022692"/>
    </source>
</evidence>
<evidence type="ECO:0000256" key="2">
    <source>
        <dbReference type="ARBA" id="ARBA00010992"/>
    </source>
</evidence>
<keyword evidence="4 8" id="KW-0812">Transmembrane</keyword>
<comment type="caution">
    <text evidence="10">The sequence shown here is derived from an EMBL/GenBank/DDBJ whole genome shotgun (WGS) entry which is preliminary data.</text>
</comment>
<feature type="transmembrane region" description="Helical" evidence="8">
    <location>
        <begin position="129"/>
        <end position="150"/>
    </location>
</feature>
<evidence type="ECO:0000259" key="9">
    <source>
        <dbReference type="PROSITE" id="PS50850"/>
    </source>
</evidence>
<proteinExistence type="inferred from homology"/>
<feature type="transmembrane region" description="Helical" evidence="8">
    <location>
        <begin position="521"/>
        <end position="541"/>
    </location>
</feature>
<dbReference type="InterPro" id="IPR003663">
    <property type="entry name" value="Sugar/inositol_transpt"/>
</dbReference>
<evidence type="ECO:0000313" key="11">
    <source>
        <dbReference type="Proteomes" id="UP000708148"/>
    </source>
</evidence>
<feature type="compositionally biased region" description="Basic residues" evidence="7">
    <location>
        <begin position="236"/>
        <end position="271"/>
    </location>
</feature>
<keyword evidence="5 8" id="KW-1133">Transmembrane helix</keyword>
<dbReference type="PROSITE" id="PS00217">
    <property type="entry name" value="SUGAR_TRANSPORT_2"/>
    <property type="match status" value="1"/>
</dbReference>
<protein>
    <recommendedName>
        <fullName evidence="9">Major facilitator superfamily (MFS) profile domain-containing protein</fullName>
    </recommendedName>
</protein>
<dbReference type="InterPro" id="IPR050814">
    <property type="entry name" value="Myo-inositol_Transporter"/>
</dbReference>
<reference evidence="10" key="1">
    <citation type="submission" date="2020-12" db="EMBL/GenBank/DDBJ databases">
        <authorList>
            <person name="Iha C."/>
        </authorList>
    </citation>
    <scope>NUCLEOTIDE SEQUENCE</scope>
</reference>
<dbReference type="PROSITE" id="PS50850">
    <property type="entry name" value="MFS"/>
    <property type="match status" value="1"/>
</dbReference>
<feature type="compositionally biased region" description="Low complexity" evidence="7">
    <location>
        <begin position="277"/>
        <end position="297"/>
    </location>
</feature>
<dbReference type="PANTHER" id="PTHR48020">
    <property type="entry name" value="PROTON MYO-INOSITOL COTRANSPORTER"/>
    <property type="match status" value="1"/>
</dbReference>
<dbReference type="InterPro" id="IPR036259">
    <property type="entry name" value="MFS_trans_sf"/>
</dbReference>
<feature type="domain" description="Major facilitator superfamily (MFS) profile" evidence="9">
    <location>
        <begin position="1"/>
        <end position="575"/>
    </location>
</feature>
<dbReference type="Gene3D" id="1.20.1250.20">
    <property type="entry name" value="MFS general substrate transporter like domains"/>
    <property type="match status" value="2"/>
</dbReference>
<accession>A0A8S1J791</accession>
<evidence type="ECO:0000313" key="10">
    <source>
        <dbReference type="EMBL" id="CAD7703168.1"/>
    </source>
</evidence>
<evidence type="ECO:0000256" key="6">
    <source>
        <dbReference type="ARBA" id="ARBA00023136"/>
    </source>
</evidence>
<dbReference type="PRINTS" id="PR00171">
    <property type="entry name" value="SUGRTRNSPORT"/>
</dbReference>
<dbReference type="SUPFAM" id="SSF103473">
    <property type="entry name" value="MFS general substrate transporter"/>
    <property type="match status" value="1"/>
</dbReference>
<feature type="transmembrane region" description="Helical" evidence="8">
    <location>
        <begin position="553"/>
        <end position="572"/>
    </location>
</feature>
<feature type="transmembrane region" description="Helical" evidence="8">
    <location>
        <begin position="55"/>
        <end position="71"/>
    </location>
</feature>
<feature type="transmembrane region" description="Helical" evidence="8">
    <location>
        <begin position="91"/>
        <end position="109"/>
    </location>
</feature>
<keyword evidence="6 8" id="KW-0472">Membrane</keyword>
<dbReference type="InterPro" id="IPR005828">
    <property type="entry name" value="MFS_sugar_transport-like"/>
</dbReference>
<name>A0A8S1J791_9CHLO</name>
<feature type="transmembrane region" description="Helical" evidence="8">
    <location>
        <begin position="481"/>
        <end position="509"/>
    </location>
</feature>
<feature type="transmembrane region" description="Helical" evidence="8">
    <location>
        <begin position="389"/>
        <end position="413"/>
    </location>
</feature>
<keyword evidence="3" id="KW-0813">Transport</keyword>
<evidence type="ECO:0000256" key="5">
    <source>
        <dbReference type="ARBA" id="ARBA00022989"/>
    </source>
</evidence>
<comment type="subcellular location">
    <subcellularLocation>
        <location evidence="1">Membrane</location>
        <topology evidence="1">Multi-pass membrane protein</topology>
    </subcellularLocation>
</comment>
<comment type="similarity">
    <text evidence="2">Belongs to the major facilitator superfamily. Sugar transporter (TC 2.A.1.1) family.</text>
</comment>